<evidence type="ECO:0000313" key="2">
    <source>
        <dbReference type="WBParaSite" id="PEQ_0000693401-mRNA-1"/>
    </source>
</evidence>
<keyword evidence="1" id="KW-1185">Reference proteome</keyword>
<accession>A0A914RK94</accession>
<evidence type="ECO:0000313" key="1">
    <source>
        <dbReference type="Proteomes" id="UP000887564"/>
    </source>
</evidence>
<dbReference type="WBParaSite" id="PEQ_0000693401-mRNA-1">
    <property type="protein sequence ID" value="PEQ_0000693401-mRNA-1"/>
    <property type="gene ID" value="PEQ_0000693401"/>
</dbReference>
<dbReference type="Proteomes" id="UP000887564">
    <property type="component" value="Unplaced"/>
</dbReference>
<sequence length="63" mass="7019">LPISANVKFEPILAAVREELAKHEISFKQVSDLGKTVRGLATGRMSWEDAQAMFPKFEQKGDT</sequence>
<name>A0A914RK94_PAREQ</name>
<organism evidence="1 2">
    <name type="scientific">Parascaris equorum</name>
    <name type="common">Equine roundworm</name>
    <dbReference type="NCBI Taxonomy" id="6256"/>
    <lineage>
        <taxon>Eukaryota</taxon>
        <taxon>Metazoa</taxon>
        <taxon>Ecdysozoa</taxon>
        <taxon>Nematoda</taxon>
        <taxon>Chromadorea</taxon>
        <taxon>Rhabditida</taxon>
        <taxon>Spirurina</taxon>
        <taxon>Ascaridomorpha</taxon>
        <taxon>Ascaridoidea</taxon>
        <taxon>Ascarididae</taxon>
        <taxon>Parascaris</taxon>
    </lineage>
</organism>
<protein>
    <submittedName>
        <fullName evidence="2">Uncharacterized protein</fullName>
    </submittedName>
</protein>
<dbReference type="AlphaFoldDB" id="A0A914RK94"/>
<reference evidence="2" key="1">
    <citation type="submission" date="2022-11" db="UniProtKB">
        <authorList>
            <consortium name="WormBaseParasite"/>
        </authorList>
    </citation>
    <scope>IDENTIFICATION</scope>
</reference>
<proteinExistence type="predicted"/>